<reference evidence="1" key="1">
    <citation type="journal article" date="2017" name="J. Clin. Microbiol.">
        <title>Finegoldia magna Isolated from Orthopedic Joint Implant-Associated Infections.</title>
        <authorList>
            <person name="Soderquist B."/>
            <person name="Bjorklund S."/>
            <person name="Hellmark B."/>
            <person name="Jensen A."/>
            <person name="Bruggemann H."/>
        </authorList>
    </citation>
    <scope>NUCLEOTIDE SEQUENCE</scope>
    <source>
        <strain evidence="1">08T492</strain>
    </source>
</reference>
<dbReference type="SUPFAM" id="SSF54285">
    <property type="entry name" value="MoaD/ThiS"/>
    <property type="match status" value="1"/>
</dbReference>
<reference evidence="3" key="2">
    <citation type="submission" date="2017-04" db="EMBL/GenBank/DDBJ databases">
        <title>Finegoldia magna isolated from orthopedic joint implant-associated infections.</title>
        <authorList>
            <person name="Bjorklund S."/>
            <person name="Bruggemann H."/>
            <person name="Jensen A."/>
            <person name="Hellmark B."/>
            <person name="Soderquist B."/>
        </authorList>
    </citation>
    <scope>NUCLEOTIDE SEQUENCE [LARGE SCALE GENOMIC DNA]</scope>
    <source>
        <strain evidence="3">08T492</strain>
    </source>
</reference>
<proteinExistence type="predicted"/>
<accession>A0A133MSQ7</accession>
<dbReference type="InterPro" id="IPR003749">
    <property type="entry name" value="ThiS/MoaD-like"/>
</dbReference>
<dbReference type="PANTHER" id="PTHR34472:SF1">
    <property type="entry name" value="SULFUR CARRIER PROTEIN THIS"/>
    <property type="match status" value="1"/>
</dbReference>
<dbReference type="Proteomes" id="UP000502899">
    <property type="component" value="Chromosome"/>
</dbReference>
<organism evidence="1 3">
    <name type="scientific">Finegoldia magna</name>
    <name type="common">Peptostreptococcus magnus</name>
    <dbReference type="NCBI Taxonomy" id="1260"/>
    <lineage>
        <taxon>Bacteria</taxon>
        <taxon>Bacillati</taxon>
        <taxon>Bacillota</taxon>
        <taxon>Tissierellia</taxon>
        <taxon>Tissierellales</taxon>
        <taxon>Peptoniphilaceae</taxon>
        <taxon>Finegoldia</taxon>
    </lineage>
</organism>
<protein>
    <submittedName>
        <fullName evidence="2">Sulfur carrier protein ThiS</fullName>
    </submittedName>
    <submittedName>
        <fullName evidence="1">Thiamine biosynthesis protein ThiS</fullName>
    </submittedName>
</protein>
<dbReference type="RefSeq" id="WP_002841746.1">
    <property type="nucleotide sequence ID" value="NZ_CABKMR010000001.1"/>
</dbReference>
<dbReference type="Gene3D" id="3.10.20.30">
    <property type="match status" value="1"/>
</dbReference>
<gene>
    <name evidence="2" type="primary">thiS</name>
    <name evidence="1" type="ORF">B9N56_09145</name>
    <name evidence="2" type="ORF">FOC70_02040</name>
</gene>
<dbReference type="InterPro" id="IPR010035">
    <property type="entry name" value="Thi_S"/>
</dbReference>
<sequence>MITVNSVKYPFEENSSLRKVLEDLNFNVELTVCEVNKNLVKKVDYDNFIVTDNDEIEVFSFVGGG</sequence>
<dbReference type="InterPro" id="IPR012675">
    <property type="entry name" value="Beta-grasp_dom_sf"/>
</dbReference>
<evidence type="ECO:0000313" key="4">
    <source>
        <dbReference type="Proteomes" id="UP000502899"/>
    </source>
</evidence>
<dbReference type="CDD" id="cd00565">
    <property type="entry name" value="Ubl_ThiS"/>
    <property type="match status" value="1"/>
</dbReference>
<dbReference type="EMBL" id="CP054000">
    <property type="protein sequence ID" value="QKH79210.1"/>
    <property type="molecule type" value="Genomic_DNA"/>
</dbReference>
<dbReference type="Pfam" id="PF02597">
    <property type="entry name" value="ThiS"/>
    <property type="match status" value="1"/>
</dbReference>
<dbReference type="InterPro" id="IPR016155">
    <property type="entry name" value="Mopterin_synth/thiamin_S_b"/>
</dbReference>
<dbReference type="AlphaFoldDB" id="A0A133MSQ7"/>
<evidence type="ECO:0000313" key="2">
    <source>
        <dbReference type="EMBL" id="QKH79210.1"/>
    </source>
</evidence>
<dbReference type="EMBL" id="NDYI01000024">
    <property type="protein sequence ID" value="OXZ36809.1"/>
    <property type="molecule type" value="Genomic_DNA"/>
</dbReference>
<evidence type="ECO:0000313" key="1">
    <source>
        <dbReference type="EMBL" id="OXZ36809.1"/>
    </source>
</evidence>
<evidence type="ECO:0000313" key="3">
    <source>
        <dbReference type="Proteomes" id="UP000215361"/>
    </source>
</evidence>
<dbReference type="NCBIfam" id="TIGR01683">
    <property type="entry name" value="thiS"/>
    <property type="match status" value="1"/>
</dbReference>
<dbReference type="Proteomes" id="UP000215361">
    <property type="component" value="Unassembled WGS sequence"/>
</dbReference>
<dbReference type="PANTHER" id="PTHR34472">
    <property type="entry name" value="SULFUR CARRIER PROTEIN THIS"/>
    <property type="match status" value="1"/>
</dbReference>
<reference evidence="2 4" key="3">
    <citation type="submission" date="2020-05" db="EMBL/GenBank/DDBJ databases">
        <title>FDA dAtabase for Regulatory Grade micrObial Sequences (FDA-ARGOS): Supporting development and validation of Infectious Disease Dx tests.</title>
        <authorList>
            <person name="Pederson C."/>
            <person name="Tallon L."/>
            <person name="Sadzewicz L."/>
            <person name="Zhao X."/>
            <person name="Vavikolanu K."/>
            <person name="Mehta A."/>
            <person name="Aluvathingal J."/>
            <person name="Nadendla S."/>
            <person name="Myers T."/>
            <person name="Yan Y."/>
            <person name="Sichtig H."/>
        </authorList>
    </citation>
    <scope>NUCLEOTIDE SEQUENCE [LARGE SCALE GENOMIC DNA]</scope>
    <source>
        <strain evidence="2 4">FDAARGOS_764</strain>
    </source>
</reference>
<name>A0A133MSQ7_FINMA</name>